<dbReference type="InterPro" id="IPR009926">
    <property type="entry name" value="T3SS_YcgR_PilZN"/>
</dbReference>
<sequence>MEQRDSIEPGNFRVQASSEILSLLRTLQQQNTRISLSAPNGASLSGSINMVDPERGALSFDLASAQEQLQALMSADEVSAVAYLDQIRLQFELIDPVLINASLRCQIPSLMYRFQRRQTFRVQSNLSTPQVRMNHPLRPDLALSLRILDLSLGGVALLLPAEVEPFPLGCELASVQVILARDVRFKTSLRLQNARPIDDKGNIQLGWTFTQLDAEATLFLQRYIDQTQILSRSLRKRPTV</sequence>
<protein>
    <submittedName>
        <fullName evidence="3">Flagellar brake protein</fullName>
    </submittedName>
</protein>
<proteinExistence type="predicted"/>
<keyword evidence="3" id="KW-0282">Flagellum</keyword>
<evidence type="ECO:0000259" key="1">
    <source>
        <dbReference type="Pfam" id="PF07238"/>
    </source>
</evidence>
<dbReference type="Proteomes" id="UP001221189">
    <property type="component" value="Unassembled WGS sequence"/>
</dbReference>
<accession>A0ABT5KLS6</accession>
<name>A0ABT5KLS6_9BURK</name>
<keyword evidence="4" id="KW-1185">Reference proteome</keyword>
<reference evidence="3 4" key="1">
    <citation type="submission" date="2022-10" db="EMBL/GenBank/DDBJ databases">
        <title>Paucibacter sp. hw1 Genome sequencing.</title>
        <authorList>
            <person name="Park S."/>
        </authorList>
    </citation>
    <scope>NUCLEOTIDE SEQUENCE [LARGE SCALE GENOMIC DNA]</scope>
    <source>
        <strain evidence="4">hw1</strain>
    </source>
</reference>
<evidence type="ECO:0000313" key="4">
    <source>
        <dbReference type="Proteomes" id="UP001221189"/>
    </source>
</evidence>
<dbReference type="EMBL" id="JAQQXT010000014">
    <property type="protein sequence ID" value="MDC8773806.1"/>
    <property type="molecule type" value="Genomic_DNA"/>
</dbReference>
<comment type="caution">
    <text evidence="3">The sequence shown here is derived from an EMBL/GenBank/DDBJ whole genome shotgun (WGS) entry which is preliminary data.</text>
</comment>
<dbReference type="Pfam" id="PF07238">
    <property type="entry name" value="PilZ"/>
    <property type="match status" value="1"/>
</dbReference>
<keyword evidence="3" id="KW-0966">Cell projection</keyword>
<feature type="domain" description="PilZ" evidence="1">
    <location>
        <begin position="115"/>
        <end position="225"/>
    </location>
</feature>
<organism evidence="3 4">
    <name type="scientific">Roseateles albus</name>
    <dbReference type="NCBI Taxonomy" id="2987525"/>
    <lineage>
        <taxon>Bacteria</taxon>
        <taxon>Pseudomonadati</taxon>
        <taxon>Pseudomonadota</taxon>
        <taxon>Betaproteobacteria</taxon>
        <taxon>Burkholderiales</taxon>
        <taxon>Sphaerotilaceae</taxon>
        <taxon>Roseateles</taxon>
    </lineage>
</organism>
<evidence type="ECO:0000313" key="3">
    <source>
        <dbReference type="EMBL" id="MDC8773806.1"/>
    </source>
</evidence>
<keyword evidence="3" id="KW-0969">Cilium</keyword>
<dbReference type="InterPro" id="IPR009875">
    <property type="entry name" value="PilZ_domain"/>
</dbReference>
<dbReference type="Pfam" id="PF07317">
    <property type="entry name" value="PilZN"/>
    <property type="match status" value="1"/>
</dbReference>
<feature type="domain" description="Type III secretion system flagellar brake protein YcgR PilZN" evidence="2">
    <location>
        <begin position="12"/>
        <end position="111"/>
    </location>
</feature>
<dbReference type="Gene3D" id="2.40.10.220">
    <property type="entry name" value="predicted glycosyltransferase like domains"/>
    <property type="match status" value="1"/>
</dbReference>
<evidence type="ECO:0000259" key="2">
    <source>
        <dbReference type="Pfam" id="PF07317"/>
    </source>
</evidence>
<dbReference type="RefSeq" id="WP_273601920.1">
    <property type="nucleotide sequence ID" value="NZ_JAQQXT010000014.1"/>
</dbReference>
<gene>
    <name evidence="3" type="ORF">PRZ03_19710</name>
</gene>